<evidence type="ECO:0000256" key="1">
    <source>
        <dbReference type="SAM" id="MobiDB-lite"/>
    </source>
</evidence>
<dbReference type="EMBL" id="JARAKH010000034">
    <property type="protein sequence ID" value="KAK8384826.1"/>
    <property type="molecule type" value="Genomic_DNA"/>
</dbReference>
<dbReference type="AlphaFoldDB" id="A0AAW0TBX2"/>
<dbReference type="Proteomes" id="UP001487740">
    <property type="component" value="Unassembled WGS sequence"/>
</dbReference>
<feature type="compositionally biased region" description="Basic and acidic residues" evidence="1">
    <location>
        <begin position="94"/>
        <end position="105"/>
    </location>
</feature>
<proteinExistence type="predicted"/>
<evidence type="ECO:0000313" key="2">
    <source>
        <dbReference type="EMBL" id="KAK8384826.1"/>
    </source>
</evidence>
<feature type="region of interest" description="Disordered" evidence="1">
    <location>
        <begin position="76"/>
        <end position="125"/>
    </location>
</feature>
<protein>
    <submittedName>
        <fullName evidence="2">Uncharacterized protein</fullName>
    </submittedName>
</protein>
<keyword evidence="3" id="KW-1185">Reference proteome</keyword>
<evidence type="ECO:0000313" key="3">
    <source>
        <dbReference type="Proteomes" id="UP001487740"/>
    </source>
</evidence>
<accession>A0AAW0TBX2</accession>
<name>A0AAW0TBX2_SCYPA</name>
<reference evidence="2 3" key="1">
    <citation type="submission" date="2023-03" db="EMBL/GenBank/DDBJ databases">
        <title>High-quality genome of Scylla paramamosain provides insights in environmental adaptation.</title>
        <authorList>
            <person name="Zhang L."/>
        </authorList>
    </citation>
    <scope>NUCLEOTIDE SEQUENCE [LARGE SCALE GENOMIC DNA]</scope>
    <source>
        <strain evidence="2">LZ_2023a</strain>
        <tissue evidence="2">Muscle</tissue>
    </source>
</reference>
<organism evidence="2 3">
    <name type="scientific">Scylla paramamosain</name>
    <name type="common">Mud crab</name>
    <dbReference type="NCBI Taxonomy" id="85552"/>
    <lineage>
        <taxon>Eukaryota</taxon>
        <taxon>Metazoa</taxon>
        <taxon>Ecdysozoa</taxon>
        <taxon>Arthropoda</taxon>
        <taxon>Crustacea</taxon>
        <taxon>Multicrustacea</taxon>
        <taxon>Malacostraca</taxon>
        <taxon>Eumalacostraca</taxon>
        <taxon>Eucarida</taxon>
        <taxon>Decapoda</taxon>
        <taxon>Pleocyemata</taxon>
        <taxon>Brachyura</taxon>
        <taxon>Eubrachyura</taxon>
        <taxon>Portunoidea</taxon>
        <taxon>Portunidae</taxon>
        <taxon>Portuninae</taxon>
        <taxon>Scylla</taxon>
    </lineage>
</organism>
<sequence length="192" mass="20896">MPRRAARVETDSCLRTWRQQAGQAPWQAAGAGRTACTAWPGAAACPAAASAAHHPRLPRGAPCGLPLAGSTPRCASAASDAPWRGAPWPVRQQARHEPRHVREEPPSVTRPDWQRPATPLPPCSACRRPHPRSQVILGGSRALTLRGASRAHAHTLREGPAPRVPTPMHFTTARYKRLPSISQTCFYFYVTF</sequence>
<gene>
    <name evidence="2" type="ORF">O3P69_014409</name>
</gene>
<comment type="caution">
    <text evidence="2">The sequence shown here is derived from an EMBL/GenBank/DDBJ whole genome shotgun (WGS) entry which is preliminary data.</text>
</comment>